<dbReference type="Proteomes" id="UP000009183">
    <property type="component" value="Chromosome 17"/>
</dbReference>
<gene>
    <name evidence="2" type="ordered locus">VIT_17s0000g06070</name>
</gene>
<name>D7SIC4_VITVI</name>
<feature type="compositionally biased region" description="Low complexity" evidence="1">
    <location>
        <begin position="74"/>
        <end position="91"/>
    </location>
</feature>
<accession>D7SIC4</accession>
<feature type="region of interest" description="Disordered" evidence="1">
    <location>
        <begin position="70"/>
        <end position="91"/>
    </location>
</feature>
<dbReference type="InParanoid" id="D7SIC4"/>
<evidence type="ECO:0000256" key="1">
    <source>
        <dbReference type="SAM" id="MobiDB-lite"/>
    </source>
</evidence>
<dbReference type="PaxDb" id="29760-VIT_17s0000g06070.t01"/>
<organism evidence="2 3">
    <name type="scientific">Vitis vinifera</name>
    <name type="common">Grape</name>
    <dbReference type="NCBI Taxonomy" id="29760"/>
    <lineage>
        <taxon>Eukaryota</taxon>
        <taxon>Viridiplantae</taxon>
        <taxon>Streptophyta</taxon>
        <taxon>Embryophyta</taxon>
        <taxon>Tracheophyta</taxon>
        <taxon>Spermatophyta</taxon>
        <taxon>Magnoliopsida</taxon>
        <taxon>eudicotyledons</taxon>
        <taxon>Gunneridae</taxon>
        <taxon>Pentapetalae</taxon>
        <taxon>rosids</taxon>
        <taxon>Vitales</taxon>
        <taxon>Vitaceae</taxon>
        <taxon>Viteae</taxon>
        <taxon>Vitis</taxon>
    </lineage>
</organism>
<sequence length="136" mass="14882">MGTVHACHPPSLHHHLLSLYPCPHHHSDLSAREPSSVAREWATAKQLFIPHEPRRSRLWGSAPLPRFRAPPSMPATAARAPSSSTASAAWSTAPSAKTPIFWCRGLEIHVSSPSQRRPRSRHPFPLLYVAVGGGLV</sequence>
<proteinExistence type="predicted"/>
<evidence type="ECO:0000313" key="2">
    <source>
        <dbReference type="EMBL" id="CBI15234.3"/>
    </source>
</evidence>
<dbReference type="HOGENOM" id="CLU_1879190_0_0_1"/>
<evidence type="ECO:0000313" key="3">
    <source>
        <dbReference type="Proteomes" id="UP000009183"/>
    </source>
</evidence>
<dbReference type="EMBL" id="FN594950">
    <property type="protein sequence ID" value="CBI15234.3"/>
    <property type="molecule type" value="Genomic_DNA"/>
</dbReference>
<dbReference type="AlphaFoldDB" id="D7SIC4"/>
<reference evidence="3" key="1">
    <citation type="journal article" date="2007" name="Nature">
        <title>The grapevine genome sequence suggests ancestral hexaploidization in major angiosperm phyla.</title>
        <authorList>
            <consortium name="The French-Italian Public Consortium for Grapevine Genome Characterization."/>
            <person name="Jaillon O."/>
            <person name="Aury J.-M."/>
            <person name="Noel B."/>
            <person name="Policriti A."/>
            <person name="Clepet C."/>
            <person name="Casagrande A."/>
            <person name="Choisne N."/>
            <person name="Aubourg S."/>
            <person name="Vitulo N."/>
            <person name="Jubin C."/>
            <person name="Vezzi A."/>
            <person name="Legeai F."/>
            <person name="Hugueney P."/>
            <person name="Dasilva C."/>
            <person name="Horner D."/>
            <person name="Mica E."/>
            <person name="Jublot D."/>
            <person name="Poulain J."/>
            <person name="Bruyere C."/>
            <person name="Billault A."/>
            <person name="Segurens B."/>
            <person name="Gouyvenoux M."/>
            <person name="Ugarte E."/>
            <person name="Cattonaro F."/>
            <person name="Anthouard V."/>
            <person name="Vico V."/>
            <person name="Del Fabbro C."/>
            <person name="Alaux M."/>
            <person name="Di Gaspero G."/>
            <person name="Dumas V."/>
            <person name="Felice N."/>
            <person name="Paillard S."/>
            <person name="Juman I."/>
            <person name="Moroldo M."/>
            <person name="Scalabrin S."/>
            <person name="Canaguier A."/>
            <person name="Le Clainche I."/>
            <person name="Malacrida G."/>
            <person name="Durand E."/>
            <person name="Pesole G."/>
            <person name="Laucou V."/>
            <person name="Chatelet P."/>
            <person name="Merdinoglu D."/>
            <person name="Delledonne M."/>
            <person name="Pezzotti M."/>
            <person name="Lecharny A."/>
            <person name="Scarpelli C."/>
            <person name="Artiguenave F."/>
            <person name="Pe M.E."/>
            <person name="Valle G."/>
            <person name="Morgante M."/>
            <person name="Caboche M."/>
            <person name="Adam-Blondon A.-F."/>
            <person name="Weissenbach J."/>
            <person name="Quetier F."/>
            <person name="Wincker P."/>
        </authorList>
    </citation>
    <scope>NUCLEOTIDE SEQUENCE [LARGE SCALE GENOMIC DNA]</scope>
    <source>
        <strain evidence="3">cv. Pinot noir / PN40024</strain>
    </source>
</reference>
<keyword evidence="3" id="KW-1185">Reference proteome</keyword>
<protein>
    <submittedName>
        <fullName evidence="2">Uncharacterized protein</fullName>
    </submittedName>
</protein>